<gene>
    <name evidence="1" type="ORF">NUM_42740</name>
</gene>
<dbReference type="Proteomes" id="UP000614996">
    <property type="component" value="Unassembled WGS sequence"/>
</dbReference>
<keyword evidence="2" id="KW-1185">Reference proteome</keyword>
<organism evidence="1 2">
    <name type="scientific">Actinocatenispora comari</name>
    <dbReference type="NCBI Taxonomy" id="2807577"/>
    <lineage>
        <taxon>Bacteria</taxon>
        <taxon>Bacillati</taxon>
        <taxon>Actinomycetota</taxon>
        <taxon>Actinomycetes</taxon>
        <taxon>Micromonosporales</taxon>
        <taxon>Micromonosporaceae</taxon>
        <taxon>Actinocatenispora</taxon>
    </lineage>
</organism>
<evidence type="ECO:0000313" key="2">
    <source>
        <dbReference type="Proteomes" id="UP000614996"/>
    </source>
</evidence>
<protein>
    <submittedName>
        <fullName evidence="1">Uncharacterized protein</fullName>
    </submittedName>
</protein>
<dbReference type="EMBL" id="BOPO01000084">
    <property type="protein sequence ID" value="GIL29020.1"/>
    <property type="molecule type" value="Genomic_DNA"/>
</dbReference>
<reference evidence="2" key="1">
    <citation type="journal article" date="2021" name="Int. J. Syst. Evol. Microbiol.">
        <title>Actinocatenispora comari sp. nov., an endophytic actinomycete isolated from aerial parts of Comarum salesowianum.</title>
        <authorList>
            <person name="Oyunbileg N."/>
            <person name="Iizaka Y."/>
            <person name="Hamada M."/>
            <person name="Davaapurev B.O."/>
            <person name="Fukumoto A."/>
            <person name="Tsetseg B."/>
            <person name="Kato F."/>
            <person name="Tamura T."/>
            <person name="Batkhuu J."/>
            <person name="Anzai Y."/>
        </authorList>
    </citation>
    <scope>NUCLEOTIDE SEQUENCE [LARGE SCALE GENOMIC DNA]</scope>
    <source>
        <strain evidence="2">NUM-2625</strain>
    </source>
</reference>
<accession>A0A8J4EMB0</accession>
<comment type="caution">
    <text evidence="1">The sequence shown here is derived from an EMBL/GenBank/DDBJ whole genome shotgun (WGS) entry which is preliminary data.</text>
</comment>
<name>A0A8J4EMB0_9ACTN</name>
<proteinExistence type="predicted"/>
<dbReference type="AlphaFoldDB" id="A0A8J4EMB0"/>
<evidence type="ECO:0000313" key="1">
    <source>
        <dbReference type="EMBL" id="GIL29020.1"/>
    </source>
</evidence>
<sequence length="97" mass="10715">MGWGAATRSRVWLVPAGDPYQLDVRCRACEMEQAWLAFGGPPDWIRRGQFAVAGDGTESEMARLRVGHRSAQPPPVGTSDKRQELVEAVYDDVDSPE</sequence>